<dbReference type="PROSITE" id="PS51707">
    <property type="entry name" value="CYTH"/>
    <property type="match status" value="1"/>
</dbReference>
<dbReference type="Pfam" id="PF01928">
    <property type="entry name" value="CYTH"/>
    <property type="match status" value="1"/>
</dbReference>
<comment type="caution">
    <text evidence="2">The sequence shown here is derived from an EMBL/GenBank/DDBJ whole genome shotgun (WGS) entry which is preliminary data.</text>
</comment>
<dbReference type="Gene3D" id="2.40.320.10">
    <property type="entry name" value="Hypothetical Protein Pfu-838710-001"/>
    <property type="match status" value="1"/>
</dbReference>
<dbReference type="PANTHER" id="PTHR40114:SF1">
    <property type="entry name" value="SLR0698 PROTEIN"/>
    <property type="match status" value="1"/>
</dbReference>
<dbReference type="SMART" id="SM01118">
    <property type="entry name" value="CYTH"/>
    <property type="match status" value="1"/>
</dbReference>
<keyword evidence="3" id="KW-1185">Reference proteome</keyword>
<dbReference type="InterPro" id="IPR012042">
    <property type="entry name" value="NeuTTM/CthTTM-like"/>
</dbReference>
<evidence type="ECO:0000313" key="3">
    <source>
        <dbReference type="Proteomes" id="UP000318833"/>
    </source>
</evidence>
<dbReference type="Proteomes" id="UP000318833">
    <property type="component" value="Unassembled WGS sequence"/>
</dbReference>
<dbReference type="InterPro" id="IPR033469">
    <property type="entry name" value="CYTH-like_dom_sf"/>
</dbReference>
<dbReference type="RefSeq" id="WP_109437923.1">
    <property type="nucleotide sequence ID" value="NZ_CANLFO010000003.1"/>
</dbReference>
<protein>
    <submittedName>
        <fullName evidence="2">CYTH domain-containing protein</fullName>
    </submittedName>
</protein>
<proteinExistence type="predicted"/>
<feature type="domain" description="CYTH" evidence="1">
    <location>
        <begin position="1"/>
        <end position="149"/>
    </location>
</feature>
<dbReference type="PIRSF" id="PIRSF016487">
    <property type="entry name" value="CYTH_UCP016487"/>
    <property type="match status" value="1"/>
</dbReference>
<reference evidence="2 3" key="1">
    <citation type="submission" date="2019-07" db="EMBL/GenBank/DDBJ databases">
        <title>The draft genome sequence of Aquimarina algiphila M91.</title>
        <authorList>
            <person name="Meng X."/>
        </authorList>
    </citation>
    <scope>NUCLEOTIDE SEQUENCE [LARGE SCALE GENOMIC DNA]</scope>
    <source>
        <strain evidence="2 3">M91</strain>
    </source>
</reference>
<dbReference type="AlphaFoldDB" id="A0A554VHM7"/>
<organism evidence="2 3">
    <name type="scientific">Aquimarina algiphila</name>
    <dbReference type="NCBI Taxonomy" id="2047982"/>
    <lineage>
        <taxon>Bacteria</taxon>
        <taxon>Pseudomonadati</taxon>
        <taxon>Bacteroidota</taxon>
        <taxon>Flavobacteriia</taxon>
        <taxon>Flavobacteriales</taxon>
        <taxon>Flavobacteriaceae</taxon>
        <taxon>Aquimarina</taxon>
    </lineage>
</organism>
<dbReference type="SUPFAM" id="SSF55154">
    <property type="entry name" value="CYTH-like phosphatases"/>
    <property type="match status" value="1"/>
</dbReference>
<sequence length="155" mass="17817">MIEIERKFLVTSENFKNEAQKSTRIVQGFLNTHPERTVRVRIKAEQAFITVKGIGNASGTSRFEWEKEISVKEAEQLLPLCEKGIIEKIRYEIPSGHHTIEVDVFSAENNGLILAEIELSDENESFLKPNWIGNEVTGDSRYYNSQLSKKPYTLW</sequence>
<dbReference type="OrthoDB" id="9805588at2"/>
<dbReference type="PANTHER" id="PTHR40114">
    <property type="entry name" value="SLR0698 PROTEIN"/>
    <property type="match status" value="1"/>
</dbReference>
<gene>
    <name evidence="2" type="ORF">FOF46_17495</name>
</gene>
<dbReference type="EMBL" id="VLNR01000038">
    <property type="protein sequence ID" value="TSE07016.1"/>
    <property type="molecule type" value="Genomic_DNA"/>
</dbReference>
<dbReference type="CDD" id="cd07891">
    <property type="entry name" value="CYTH-like_CthTTM-like_1"/>
    <property type="match status" value="1"/>
</dbReference>
<accession>A0A554VHM7</accession>
<evidence type="ECO:0000259" key="1">
    <source>
        <dbReference type="PROSITE" id="PS51707"/>
    </source>
</evidence>
<dbReference type="InterPro" id="IPR023577">
    <property type="entry name" value="CYTH_domain"/>
</dbReference>
<name>A0A554VHM7_9FLAO</name>
<evidence type="ECO:0000313" key="2">
    <source>
        <dbReference type="EMBL" id="TSE07016.1"/>
    </source>
</evidence>